<evidence type="ECO:0000256" key="1">
    <source>
        <dbReference type="ARBA" id="ARBA00004141"/>
    </source>
</evidence>
<sequence length="395" mass="42638">MAVAMLGNGVPKADLPRGAVVHASPRHWQLSIQRISLILLVVQNSALVMVMHYSRNNTIGSQPRYLASTAVLLVEITKLLVSLGLESHNLHKSHRSSAPSERAVLLYRSVFAADSWKLIVPAALYTLQNSLVYVAISNLDAVAFQVTYQLKILTTVLFSILLLGKSISSRQWLALILLTCGVALVQISGSGSLSSPELSWRERLASCIQAPTVPTSNASKGLLAVLAASLTSGLTCVYFEKLVKDSLASVSLWTRNVQLSFFSLFPALFIGVLWQDGAAIARDGFFAGYSPVVWLTIALQALGGLVVAVCIAYADNVAKNFAASLSIVVSYAASALVFRTPLMFHSTSGAAVVLLAMYLYNSRPPPRIHLLPIANERMHEKEEAIASVMAIGRHR</sequence>
<feature type="transmembrane region" description="Helical" evidence="5">
    <location>
        <begin position="259"/>
        <end position="280"/>
    </location>
</feature>
<comment type="caution">
    <text evidence="6">The sequence shown here is derived from an EMBL/GenBank/DDBJ whole genome shotgun (WGS) entry which is preliminary data.</text>
</comment>
<feature type="transmembrane region" description="Helical" evidence="5">
    <location>
        <begin position="321"/>
        <end position="338"/>
    </location>
</feature>
<dbReference type="PANTHER" id="PTHR10231">
    <property type="entry name" value="NUCLEOTIDE-SUGAR TRANSMEMBRANE TRANSPORTER"/>
    <property type="match status" value="1"/>
</dbReference>
<evidence type="ECO:0000256" key="4">
    <source>
        <dbReference type="ARBA" id="ARBA00023136"/>
    </source>
</evidence>
<keyword evidence="7" id="KW-1185">Reference proteome</keyword>
<proteinExistence type="predicted"/>
<keyword evidence="4 5" id="KW-0472">Membrane</keyword>
<protein>
    <recommendedName>
        <fullName evidence="8">UDP-galactose transporter</fullName>
    </recommendedName>
</protein>
<evidence type="ECO:0000256" key="2">
    <source>
        <dbReference type="ARBA" id="ARBA00022692"/>
    </source>
</evidence>
<dbReference type="NCBIfam" id="TIGR00803">
    <property type="entry name" value="nst"/>
    <property type="match status" value="1"/>
</dbReference>
<dbReference type="GO" id="GO:0000139">
    <property type="term" value="C:Golgi membrane"/>
    <property type="evidence" value="ECO:0007669"/>
    <property type="project" value="InterPro"/>
</dbReference>
<feature type="transmembrane region" description="Helical" evidence="5">
    <location>
        <begin position="105"/>
        <end position="126"/>
    </location>
</feature>
<gene>
    <name evidence="6" type="ORF">QBC46DRAFT_319431</name>
</gene>
<dbReference type="InterPro" id="IPR037185">
    <property type="entry name" value="EmrE-like"/>
</dbReference>
<dbReference type="AlphaFoldDB" id="A0AAN6N1R7"/>
<name>A0AAN6N1R7_9PEZI</name>
<dbReference type="Gene3D" id="1.10.3730.20">
    <property type="match status" value="1"/>
</dbReference>
<feature type="transmembrane region" description="Helical" evidence="5">
    <location>
        <begin position="146"/>
        <end position="164"/>
    </location>
</feature>
<organism evidence="6 7">
    <name type="scientific">Diplogelasinospora grovesii</name>
    <dbReference type="NCBI Taxonomy" id="303347"/>
    <lineage>
        <taxon>Eukaryota</taxon>
        <taxon>Fungi</taxon>
        <taxon>Dikarya</taxon>
        <taxon>Ascomycota</taxon>
        <taxon>Pezizomycotina</taxon>
        <taxon>Sordariomycetes</taxon>
        <taxon>Sordariomycetidae</taxon>
        <taxon>Sordariales</taxon>
        <taxon>Diplogelasinosporaceae</taxon>
        <taxon>Diplogelasinospora</taxon>
    </lineage>
</organism>
<evidence type="ECO:0000313" key="6">
    <source>
        <dbReference type="EMBL" id="KAK3937561.1"/>
    </source>
</evidence>
<keyword evidence="2 5" id="KW-0812">Transmembrane</keyword>
<evidence type="ECO:0000256" key="5">
    <source>
        <dbReference type="SAM" id="Phobius"/>
    </source>
</evidence>
<reference evidence="7" key="1">
    <citation type="journal article" date="2023" name="Mol. Phylogenet. Evol.">
        <title>Genome-scale phylogeny and comparative genomics of the fungal order Sordariales.</title>
        <authorList>
            <person name="Hensen N."/>
            <person name="Bonometti L."/>
            <person name="Westerberg I."/>
            <person name="Brannstrom I.O."/>
            <person name="Guillou S."/>
            <person name="Cros-Aarteil S."/>
            <person name="Calhoun S."/>
            <person name="Haridas S."/>
            <person name="Kuo A."/>
            <person name="Mondo S."/>
            <person name="Pangilinan J."/>
            <person name="Riley R."/>
            <person name="LaButti K."/>
            <person name="Andreopoulos B."/>
            <person name="Lipzen A."/>
            <person name="Chen C."/>
            <person name="Yan M."/>
            <person name="Daum C."/>
            <person name="Ng V."/>
            <person name="Clum A."/>
            <person name="Steindorff A."/>
            <person name="Ohm R.A."/>
            <person name="Martin F."/>
            <person name="Silar P."/>
            <person name="Natvig D.O."/>
            <person name="Lalanne C."/>
            <person name="Gautier V."/>
            <person name="Ament-Velasquez S.L."/>
            <person name="Kruys A."/>
            <person name="Hutchinson M.I."/>
            <person name="Powell A.J."/>
            <person name="Barry K."/>
            <person name="Miller A.N."/>
            <person name="Grigoriev I.V."/>
            <person name="Debuchy R."/>
            <person name="Gladieux P."/>
            <person name="Hiltunen Thoren M."/>
            <person name="Johannesson H."/>
        </authorList>
    </citation>
    <scope>NUCLEOTIDE SEQUENCE [LARGE SCALE GENOMIC DNA]</scope>
    <source>
        <strain evidence="7">CBS 340.73</strain>
    </source>
</reference>
<accession>A0AAN6N1R7</accession>
<dbReference type="SUPFAM" id="SSF103481">
    <property type="entry name" value="Multidrug resistance efflux transporter EmrE"/>
    <property type="match status" value="1"/>
</dbReference>
<comment type="subcellular location">
    <subcellularLocation>
        <location evidence="1">Membrane</location>
        <topology evidence="1">Multi-pass membrane protein</topology>
    </subcellularLocation>
</comment>
<feature type="transmembrane region" description="Helical" evidence="5">
    <location>
        <begin position="292"/>
        <end position="314"/>
    </location>
</feature>
<feature type="transmembrane region" description="Helical" evidence="5">
    <location>
        <begin position="221"/>
        <end position="239"/>
    </location>
</feature>
<evidence type="ECO:0000256" key="3">
    <source>
        <dbReference type="ARBA" id="ARBA00022989"/>
    </source>
</evidence>
<dbReference type="EMBL" id="MU853851">
    <property type="protein sequence ID" value="KAK3937561.1"/>
    <property type="molecule type" value="Genomic_DNA"/>
</dbReference>
<dbReference type="InterPro" id="IPR007271">
    <property type="entry name" value="Nuc_sug_transpt"/>
</dbReference>
<dbReference type="GO" id="GO:0015165">
    <property type="term" value="F:pyrimidine nucleotide-sugar transmembrane transporter activity"/>
    <property type="evidence" value="ECO:0007669"/>
    <property type="project" value="InterPro"/>
</dbReference>
<dbReference type="Proteomes" id="UP001303473">
    <property type="component" value="Unassembled WGS sequence"/>
</dbReference>
<evidence type="ECO:0008006" key="8">
    <source>
        <dbReference type="Google" id="ProtNLM"/>
    </source>
</evidence>
<evidence type="ECO:0000313" key="7">
    <source>
        <dbReference type="Proteomes" id="UP001303473"/>
    </source>
</evidence>
<dbReference type="Pfam" id="PF04142">
    <property type="entry name" value="Nuc_sug_transp"/>
    <property type="match status" value="1"/>
</dbReference>
<feature type="transmembrane region" description="Helical" evidence="5">
    <location>
        <begin position="344"/>
        <end position="361"/>
    </location>
</feature>
<feature type="transmembrane region" description="Helical" evidence="5">
    <location>
        <begin position="171"/>
        <end position="189"/>
    </location>
</feature>
<dbReference type="PIRSF" id="PIRSF005799">
    <property type="entry name" value="UDP-gal_transpt"/>
    <property type="match status" value="1"/>
</dbReference>
<keyword evidence="3 5" id="KW-1133">Transmembrane helix</keyword>